<dbReference type="PANTHER" id="PTHR47689:SF2">
    <property type="entry name" value="TETRATRICOPEPTIDE REPEAT (TPR)-LIKE SUPERFAMILY PROTEIN"/>
    <property type="match status" value="1"/>
</dbReference>
<accession>A0A6J1BEV6</accession>
<dbReference type="InterPro" id="IPR019734">
    <property type="entry name" value="TPR_rpt"/>
</dbReference>
<feature type="compositionally biased region" description="Polar residues" evidence="1">
    <location>
        <begin position="616"/>
        <end position="634"/>
    </location>
</feature>
<dbReference type="InterPro" id="IPR011990">
    <property type="entry name" value="TPR-like_helical_dom_sf"/>
</dbReference>
<dbReference type="SUPFAM" id="SSF48452">
    <property type="entry name" value="TPR-like"/>
    <property type="match status" value="2"/>
</dbReference>
<dbReference type="Pfam" id="PF13424">
    <property type="entry name" value="TPR_12"/>
    <property type="match status" value="2"/>
</dbReference>
<dbReference type="OrthoDB" id="1658288at2759"/>
<feature type="region of interest" description="Disordered" evidence="1">
    <location>
        <begin position="570"/>
        <end position="635"/>
    </location>
</feature>
<sequence length="736" mass="82437">MFVRKAAVSLLRGVRLPSHSISVSASASRPAKATATPLPFSPSSKIKFPYQIGYGSSWRMNRADPPMWIILSVQAAIILGINVNHVLAEDVSTSSESDEQGANIVGLRKIEDGSVVSNIHTSKWRVFTDNGRDYFLQGKLEEAEKFFLSALKEAKEGFGERDSHVASACNNLAELYRVKKAFDKAEPLYLEAINILEEAFGSEDIRVGVALHNLGQFYLVQRKLEESQMCYERALKIKGRVLGHSNIDYADTMYHLGTVLYLQGKVKDSEALILDSIRILEEGGQGESIACIRRLRYLGQIYIKSNRSAEAENVQRKILHSVELSKGWNSLDTVIAAERLALTLQSSGSLKEAQELLERCLDARKTLLPEDHLQIGANMLHIARVVINSNQHRRMHVSDAIAELDKAKGLLNNSIRIAWQVTTKLKRQERKKQSYGVSGETGRDGHAALIILLQSLDALGLLEISRQELQKSGDKSLSSPEAKTAHFECISAYKEFATERSISDSPEEPNCYLPLSFMWGRMPFSIEWSYSILTAEQRPKLDHEKKNTSSSDGLAQVKAAAWAWYQHSSGSEGKPIREFDITRTERASSSRPSRYKLEAMRNNTRKGNHSMEMEGSPSQTPRSSPSIQSQNSLLDSYETESISKRLNHLIEFGGIKFYKELLGIDGDYHKNLYTDGAGSGSDRKKKPNKYLKGFLLRRAVVCGRRQDVDDRAFRDDRRRPEKQMANPKPGGAAHGY</sequence>
<dbReference type="Proteomes" id="UP000504621">
    <property type="component" value="Unplaced"/>
</dbReference>
<name>A0A6J1BEV6_9ROSI</name>
<feature type="compositionally biased region" description="Basic and acidic residues" evidence="1">
    <location>
        <begin position="574"/>
        <end position="588"/>
    </location>
</feature>
<reference evidence="3" key="1">
    <citation type="submission" date="2025-08" db="UniProtKB">
        <authorList>
            <consortium name="RefSeq"/>
        </authorList>
    </citation>
    <scope>IDENTIFICATION</scope>
    <source>
        <tissue evidence="3">Leaf</tissue>
    </source>
</reference>
<dbReference type="AlphaFoldDB" id="A0A6J1BEV6"/>
<feature type="compositionally biased region" description="Basic and acidic residues" evidence="1">
    <location>
        <begin position="711"/>
        <end position="722"/>
    </location>
</feature>
<evidence type="ECO:0000313" key="3">
    <source>
        <dbReference type="RefSeq" id="XP_021297845.1"/>
    </source>
</evidence>
<feature type="region of interest" description="Disordered" evidence="1">
    <location>
        <begin position="711"/>
        <end position="736"/>
    </location>
</feature>
<gene>
    <name evidence="3" type="primary">LOC110426857</name>
</gene>
<dbReference type="RefSeq" id="XP_021297845.1">
    <property type="nucleotide sequence ID" value="XM_021442170.1"/>
</dbReference>
<dbReference type="GeneID" id="110426857"/>
<evidence type="ECO:0000256" key="1">
    <source>
        <dbReference type="SAM" id="MobiDB-lite"/>
    </source>
</evidence>
<dbReference type="SMART" id="SM00028">
    <property type="entry name" value="TPR"/>
    <property type="match status" value="5"/>
</dbReference>
<keyword evidence="2" id="KW-1185">Reference proteome</keyword>
<dbReference type="Gene3D" id="1.25.40.10">
    <property type="entry name" value="Tetratricopeptide repeat domain"/>
    <property type="match status" value="2"/>
</dbReference>
<organism evidence="2 3">
    <name type="scientific">Herrania umbratica</name>
    <dbReference type="NCBI Taxonomy" id="108875"/>
    <lineage>
        <taxon>Eukaryota</taxon>
        <taxon>Viridiplantae</taxon>
        <taxon>Streptophyta</taxon>
        <taxon>Embryophyta</taxon>
        <taxon>Tracheophyta</taxon>
        <taxon>Spermatophyta</taxon>
        <taxon>Magnoliopsida</taxon>
        <taxon>eudicotyledons</taxon>
        <taxon>Gunneridae</taxon>
        <taxon>Pentapetalae</taxon>
        <taxon>rosids</taxon>
        <taxon>malvids</taxon>
        <taxon>Malvales</taxon>
        <taxon>Malvaceae</taxon>
        <taxon>Byttnerioideae</taxon>
        <taxon>Herrania</taxon>
    </lineage>
</organism>
<evidence type="ECO:0000313" key="2">
    <source>
        <dbReference type="Proteomes" id="UP000504621"/>
    </source>
</evidence>
<proteinExistence type="predicted"/>
<dbReference type="Pfam" id="PF13374">
    <property type="entry name" value="TPR_10"/>
    <property type="match status" value="1"/>
</dbReference>
<protein>
    <submittedName>
        <fullName evidence="3">Uncharacterized protein LOC110426857</fullName>
    </submittedName>
</protein>
<dbReference type="PANTHER" id="PTHR47689">
    <property type="entry name" value="TETRATRICOPEPTIDE REPEAT (TPR)-LIKE SUPERFAMILY PROTEIN"/>
    <property type="match status" value="1"/>
</dbReference>